<evidence type="ECO:0000256" key="3">
    <source>
        <dbReference type="ARBA" id="ARBA00022692"/>
    </source>
</evidence>
<evidence type="ECO:0000256" key="2">
    <source>
        <dbReference type="ARBA" id="ARBA00022475"/>
    </source>
</evidence>
<comment type="subcellular location">
    <subcellularLocation>
        <location evidence="1">Cell membrane</location>
        <topology evidence="1">Multi-pass membrane protein</topology>
    </subcellularLocation>
</comment>
<keyword evidence="2" id="KW-1003">Cell membrane</keyword>
<feature type="transmembrane region" description="Helical" evidence="6">
    <location>
        <begin position="814"/>
        <end position="830"/>
    </location>
</feature>
<feature type="transmembrane region" description="Helical" evidence="6">
    <location>
        <begin position="111"/>
        <end position="135"/>
    </location>
</feature>
<evidence type="ECO:0000256" key="5">
    <source>
        <dbReference type="ARBA" id="ARBA00023136"/>
    </source>
</evidence>
<feature type="transmembrane region" description="Helical" evidence="6">
    <location>
        <begin position="759"/>
        <end position="778"/>
    </location>
</feature>
<reference evidence="9 10" key="1">
    <citation type="submission" date="2020-03" db="EMBL/GenBank/DDBJ databases">
        <authorList>
            <person name="Kim M.K."/>
        </authorList>
    </citation>
    <scope>NUCLEOTIDE SEQUENCE [LARGE SCALE GENOMIC DNA]</scope>
    <source>
        <strain evidence="9 10">BT328</strain>
    </source>
</reference>
<evidence type="ECO:0000256" key="4">
    <source>
        <dbReference type="ARBA" id="ARBA00022989"/>
    </source>
</evidence>
<protein>
    <submittedName>
        <fullName evidence="9">FtsX-like permease family protein</fullName>
    </submittedName>
</protein>
<dbReference type="Pfam" id="PF12704">
    <property type="entry name" value="MacB_PCD"/>
    <property type="match status" value="1"/>
</dbReference>
<evidence type="ECO:0000313" key="9">
    <source>
        <dbReference type="EMBL" id="QIP12903.1"/>
    </source>
</evidence>
<organism evidence="9 10">
    <name type="scientific">Spirosoma aureum</name>
    <dbReference type="NCBI Taxonomy" id="2692134"/>
    <lineage>
        <taxon>Bacteria</taxon>
        <taxon>Pseudomonadati</taxon>
        <taxon>Bacteroidota</taxon>
        <taxon>Cytophagia</taxon>
        <taxon>Cytophagales</taxon>
        <taxon>Cytophagaceae</taxon>
        <taxon>Spirosoma</taxon>
    </lineage>
</organism>
<gene>
    <name evidence="9" type="ORF">G8759_09840</name>
</gene>
<feature type="transmembrane region" description="Helical" evidence="6">
    <location>
        <begin position="464"/>
        <end position="485"/>
    </location>
</feature>
<feature type="domain" description="MacB-like periplasmic core" evidence="8">
    <location>
        <begin position="113"/>
        <end position="333"/>
    </location>
</feature>
<keyword evidence="10" id="KW-1185">Reference proteome</keyword>
<keyword evidence="5 6" id="KW-0472">Membrane</keyword>
<dbReference type="InterPro" id="IPR050250">
    <property type="entry name" value="Macrolide_Exporter_MacB"/>
</dbReference>
<evidence type="ECO:0000313" key="10">
    <source>
        <dbReference type="Proteomes" id="UP000501802"/>
    </source>
</evidence>
<dbReference type="InterPro" id="IPR003838">
    <property type="entry name" value="ABC3_permease_C"/>
</dbReference>
<feature type="domain" description="ABC3 transporter permease C-terminal" evidence="7">
    <location>
        <begin position="375"/>
        <end position="488"/>
    </location>
</feature>
<dbReference type="GO" id="GO:0005886">
    <property type="term" value="C:plasma membrane"/>
    <property type="evidence" value="ECO:0007669"/>
    <property type="project" value="UniProtKB-SubCell"/>
</dbReference>
<dbReference type="InterPro" id="IPR047699">
    <property type="entry name" value="Permease_put_prefix"/>
</dbReference>
<dbReference type="EMBL" id="CP050063">
    <property type="protein sequence ID" value="QIP12903.1"/>
    <property type="molecule type" value="Genomic_DNA"/>
</dbReference>
<dbReference type="KEGG" id="spib:G8759_09840"/>
<sequence>MKNAPRNRADEPVEPPRWADRLLAWLLAPERLEEVLGDLHEEFAYQVGRIGERRARWRYVWDVLGFVKPPPGWLFAVKQNHQKFTSTPLVSMDMIRNYFAIAFRQLWKNQLFSAVNIIGLTVGLAVSTLIALYVWHEFHYDRFEPFADRTYRIMSIMKYGDQDVTFTGLQEAFGREVKQQIPEVEEVVRISDGDAILQSDQNHQFNEEHIGFADASTLSVFGLRVLQGDARTALREPGRIVLTRQLAEKYFGTQNPVGKTMIYDKHFPLTVSAVLDDLPTNSVIQFNGLVSLHSMPSLGAQQQDLYKGQGFLSTYLVLHQGASASAVETKLKTIKSGIHFVGMSAKFFLEALPTLHLDSRNTSKSVRQSLYILMTIALVILVLAVINYISLTTARATKRAREVGIRKAIGGQRSELIGQFFMESFLTTTLAFLLSLALLQGLFPWANHALDLHMDKRVLTQGPYLGLMLALWLGCSILSGSYPALLLSGFRPALVLKGAIGWRQSGVGVRRVFTTVQFTASIGLLICSLVLYAQMRFLRTKNLGINRAQVVAIHIDGEMVPQFPGLRDAIRQWAGTGNVAVSNSALFTNRIAIMFINAEKNKKQLMVNVLSVDKPFFDMMGVRWQYRPLGWEVGPVTKDLTVYNQTLIKEAGIKGNPLQQPAPLKDQPADGITTDFHLRSLHGAVSPMKLTVVSDTNRSILAKGGYLLVKLNPNTDVSKSLDQLKTLYNHSQPTAPFDYYFLDEAYDKLYSRETRLMQLFNGFTILTLLVACLGLLGLMTFSVEVRTKEIGVRKVLGASVSGIVVLLSKDFLKLVLISILIASPIAWYAMNKWLQDFAYKVSIEWWVFALAGGLATGIALLTISFQSVKAALANPVKSLRND</sequence>
<accession>A0A6G9AL26</accession>
<dbReference type="Proteomes" id="UP000501802">
    <property type="component" value="Chromosome"/>
</dbReference>
<evidence type="ECO:0000259" key="7">
    <source>
        <dbReference type="Pfam" id="PF02687"/>
    </source>
</evidence>
<evidence type="ECO:0000259" key="8">
    <source>
        <dbReference type="Pfam" id="PF12704"/>
    </source>
</evidence>
<dbReference type="GO" id="GO:0022857">
    <property type="term" value="F:transmembrane transporter activity"/>
    <property type="evidence" value="ECO:0007669"/>
    <property type="project" value="TreeGrafter"/>
</dbReference>
<keyword evidence="4 6" id="KW-1133">Transmembrane helix</keyword>
<dbReference type="Pfam" id="PF02687">
    <property type="entry name" value="FtsX"/>
    <property type="match status" value="2"/>
</dbReference>
<evidence type="ECO:0000256" key="6">
    <source>
        <dbReference type="SAM" id="Phobius"/>
    </source>
</evidence>
<evidence type="ECO:0000256" key="1">
    <source>
        <dbReference type="ARBA" id="ARBA00004651"/>
    </source>
</evidence>
<dbReference type="PANTHER" id="PTHR30572:SF18">
    <property type="entry name" value="ABC-TYPE MACROLIDE FAMILY EXPORT SYSTEM PERMEASE COMPONENT 2"/>
    <property type="match status" value="1"/>
</dbReference>
<dbReference type="NCBIfam" id="NF038404">
    <property type="entry name" value="perm_prefix_2"/>
    <property type="match status" value="1"/>
</dbReference>
<feature type="transmembrane region" description="Helical" evidence="6">
    <location>
        <begin position="370"/>
        <end position="389"/>
    </location>
</feature>
<feature type="transmembrane region" description="Helical" evidence="6">
    <location>
        <begin position="845"/>
        <end position="865"/>
    </location>
</feature>
<name>A0A6G9AL26_9BACT</name>
<feature type="transmembrane region" description="Helical" evidence="6">
    <location>
        <begin position="512"/>
        <end position="533"/>
    </location>
</feature>
<feature type="domain" description="ABC3 transporter permease C-terminal" evidence="7">
    <location>
        <begin position="763"/>
        <end position="871"/>
    </location>
</feature>
<proteinExistence type="predicted"/>
<keyword evidence="3 6" id="KW-0812">Transmembrane</keyword>
<dbReference type="AlphaFoldDB" id="A0A6G9AL26"/>
<dbReference type="PANTHER" id="PTHR30572">
    <property type="entry name" value="MEMBRANE COMPONENT OF TRANSPORTER-RELATED"/>
    <property type="match status" value="1"/>
</dbReference>
<feature type="transmembrane region" description="Helical" evidence="6">
    <location>
        <begin position="424"/>
        <end position="443"/>
    </location>
</feature>
<dbReference type="InterPro" id="IPR025857">
    <property type="entry name" value="MacB_PCD"/>
</dbReference>
<dbReference type="RefSeq" id="WP_167207457.1">
    <property type="nucleotide sequence ID" value="NZ_CP050063.1"/>
</dbReference>